<feature type="coiled-coil region" evidence="1">
    <location>
        <begin position="340"/>
        <end position="444"/>
    </location>
</feature>
<dbReference type="HOGENOM" id="CLU_337981_0_0_10"/>
<accession>F8N579</accession>
<dbReference type="Gene3D" id="3.30.930.30">
    <property type="match status" value="1"/>
</dbReference>
<gene>
    <name evidence="2" type="ORF">Premu_0035</name>
</gene>
<evidence type="ECO:0000256" key="1">
    <source>
        <dbReference type="SAM" id="Coils"/>
    </source>
</evidence>
<dbReference type="GO" id="GO:0006310">
    <property type="term" value="P:DNA recombination"/>
    <property type="evidence" value="ECO:0007669"/>
    <property type="project" value="InterPro"/>
</dbReference>
<keyword evidence="1" id="KW-0175">Coiled coil</keyword>
<dbReference type="InterPro" id="IPR001668">
    <property type="entry name" value="Mob_Pre"/>
</dbReference>
<dbReference type="NCBIfam" id="NF041497">
    <property type="entry name" value="MobV"/>
    <property type="match status" value="1"/>
</dbReference>
<dbReference type="STRING" id="688246.Premu_0035"/>
<feature type="coiled-coil region" evidence="1">
    <location>
        <begin position="673"/>
        <end position="703"/>
    </location>
</feature>
<protein>
    <submittedName>
        <fullName evidence="2">Plasmid recombination protein</fullName>
    </submittedName>
</protein>
<dbReference type="CDD" id="cd17242">
    <property type="entry name" value="MobM_relaxase"/>
    <property type="match status" value="1"/>
</dbReference>
<dbReference type="GO" id="GO:0003677">
    <property type="term" value="F:DNA binding"/>
    <property type="evidence" value="ECO:0007669"/>
    <property type="project" value="InterPro"/>
</dbReference>
<dbReference type="eggNOG" id="COG1196">
    <property type="taxonomic scope" value="Bacteria"/>
</dbReference>
<dbReference type="EMBL" id="GL945016">
    <property type="protein sequence ID" value="EGN58244.1"/>
    <property type="molecule type" value="Genomic_DNA"/>
</dbReference>
<organism evidence="2 3">
    <name type="scientific">Hallella multisaccharivorax DSM 17128</name>
    <dbReference type="NCBI Taxonomy" id="688246"/>
    <lineage>
        <taxon>Bacteria</taxon>
        <taxon>Pseudomonadati</taxon>
        <taxon>Bacteroidota</taxon>
        <taxon>Bacteroidia</taxon>
        <taxon>Bacteroidales</taxon>
        <taxon>Prevotellaceae</taxon>
        <taxon>Hallella</taxon>
    </lineage>
</organism>
<keyword evidence="3" id="KW-1185">Reference proteome</keyword>
<evidence type="ECO:0000313" key="3">
    <source>
        <dbReference type="Proteomes" id="UP000002772"/>
    </source>
</evidence>
<dbReference type="Proteomes" id="UP000002772">
    <property type="component" value="Unassembled WGS sequence"/>
</dbReference>
<dbReference type="OrthoDB" id="1079314at2"/>
<proteinExistence type="predicted"/>
<reference evidence="3" key="1">
    <citation type="journal article" date="2011" name="Stand. Genomic Sci.">
        <title>Non-contiguous finished genome sequence of the opportunistic oral pathogen Prevotella multisaccharivorax type strain (PPPA20).</title>
        <authorList>
            <person name="Pati A."/>
            <person name="Gronow S."/>
            <person name="Lu M."/>
            <person name="Lapidus A."/>
            <person name="Nolan M."/>
            <person name="Lucas S."/>
            <person name="Hammon N."/>
            <person name="Deshpande S."/>
            <person name="Cheng J.F."/>
            <person name="Tapia R."/>
            <person name="Han C."/>
            <person name="Goodwin L."/>
            <person name="Pitluck S."/>
            <person name="Liolios K."/>
            <person name="Pagani I."/>
            <person name="Mavromatis K."/>
            <person name="Mikhailova N."/>
            <person name="Huntemann M."/>
            <person name="Chen A."/>
            <person name="Palaniappan K."/>
            <person name="Land M."/>
            <person name="Hauser L."/>
            <person name="Detter J.C."/>
            <person name="Brambilla E.M."/>
            <person name="Rohde M."/>
            <person name="Goker M."/>
            <person name="Woyke T."/>
            <person name="Bristow J."/>
            <person name="Eisen J.A."/>
            <person name="Markowitz V."/>
            <person name="Hugenholtz P."/>
            <person name="Kyrpides N.C."/>
            <person name="Klenk H.P."/>
            <person name="Ivanova N."/>
        </authorList>
    </citation>
    <scope>NUCLEOTIDE SEQUENCE [LARGE SCALE GENOMIC DNA]</scope>
    <source>
        <strain evidence="3">DSM 17128</strain>
    </source>
</reference>
<dbReference type="AlphaFoldDB" id="F8N579"/>
<evidence type="ECO:0000313" key="2">
    <source>
        <dbReference type="EMBL" id="EGN58244.1"/>
    </source>
</evidence>
<dbReference type="Pfam" id="PF01076">
    <property type="entry name" value="Mob_Pre"/>
    <property type="match status" value="1"/>
</dbReference>
<name>F8N579_9BACT</name>
<sequence>MTLPLDLSAGFHPAPDQNGFLDYLKGRTMEALKPKAAVHGQPQKAFSKNASDENERWRWEQEMYARKNADLDKNNHYDYSRKRLNFEIVKGEIKPLGLQEKRLHERLQDKLEELGFKCYKDGAQNMPNSCVDWVFSGDHDRMCEMAFGASYKDIDYTAEKDNSEAVKNTDAYKFTASGYSLSAMPNIYQWALDSYRFACEKWGEDYIIGAEVHLDETTPHMHLLMVPVAERKTRGRTSTKYQKKSNQSVIIKKKEYETLSDAEKSNYAPVTKASKKLVSYSGVFGDNYGERKQYMKDFHTEYHEKVGKKYGLERGDDLDLLDPEERRKRRHMRKDQLHAVQEYDKKLVEQAERNQNLELQRDKLDRAIKDKQSNAAKIDKAIEKINATLANVKEELAAAKEDIIVYSYEAKEAEKRRNNLDVENSELEESIRSKNNHLNSLKKKIKLLPTEEQLNERERRNNSTPALAEIIDREKRDKAVPSLNDIIAREKRDAAVPSLASIMERERRNKSVPSLEDIIAREQRDKAAPSLDDIIAREKRGAAAPSLASIMERERRDKLVPSLDDIIAREQRDKAVPSLNEIERREKKVKNSRINYYKSFVLPKVDDKLDAAVELSTTNKMAVFAAVNGEWLNGVVLTKEQIEDYNDGYATAEQLAALLLSPKILKKLDEIQTAKTKQEIDSLQEKKLKLETEIAKLKKQQSEILKVYNTNKELYDKFSKEYADYQNLVKTMITAFDYRANLLPGAFQALIESEGIPERSEYDERPSFTGYRWGNGRPYVQIHTIPDHTTYIGITQEDYQRLEEGRTTIWEFVNRQYAPIAVKSSIGLEQQFGINRESGIRR</sequence>